<evidence type="ECO:0000256" key="1">
    <source>
        <dbReference type="SAM" id="MobiDB-lite"/>
    </source>
</evidence>
<reference evidence="4 5" key="1">
    <citation type="submission" date="2017-06" db="EMBL/GenBank/DDBJ databases">
        <title>Novel microbial phyla capable of carbon fixation and sulfur reduction in deep-sea sediments.</title>
        <authorList>
            <person name="Huang J."/>
            <person name="Baker B."/>
            <person name="Wang Y."/>
        </authorList>
    </citation>
    <scope>NUCLEOTIDE SEQUENCE [LARGE SCALE GENOMIC DNA]</scope>
    <source>
        <strain evidence="4">B3_LCP</strain>
    </source>
</reference>
<accession>A0A532UVS4</accession>
<keyword evidence="2" id="KW-1133">Transmembrane helix</keyword>
<feature type="transmembrane region" description="Helical" evidence="2">
    <location>
        <begin position="12"/>
        <end position="28"/>
    </location>
</feature>
<dbReference type="InterPro" id="IPR029062">
    <property type="entry name" value="Class_I_gatase-like"/>
</dbReference>
<sequence length="796" mass="89667">MAAFLYLPDPYNIGLLPLVVGWIILPFTRRHSIGRYTGTVILQFGLLLVFSAAVLPFIIAWSARIHELSLLSTIFTPLLSWGLTAVGIAVNFADGTLQLSTFEDVISQSLSSEKVLPLPLILFTALWSMFIVLRSEHSRLERLVFFWIISFSYTFCRYAILFLVTIERVNPSWYWDPLMILVSLVPLVALTKEPDDLPSKRTPSNQSTRAGKTPRWSFFMGLAFGISIIFAFSFRDPGKPSYGSVLINEHGSDWEWTTEPLDTVNFSEKTTYNYYCLAQFLDYFYQVDANFEPLSTERLKNVDVLILKTPTQAFNDEEIAAVVEFVERGGGLWVIGDHTNVFGSSSYLNPLLKRFGLKLNYDSTHDLQTGKLSLYRKPSIFAHPTVQHLPHYLFATSCTISAPWRADGAIIGYGLRSDKLDYSQKNFFPDRSRKLFDNGFGIFLQQAALNFGKGRILLYTDSTTFSNFFTFIKGKPELILGSISWLNRTNYLGWIKSVALVTAILFLLAIILTSRWNGASFAGMLLGLIISTWSVQTISIKTYPLPEPTKDVPWVNFEREHSGYFLPTLRLAEKGDKSYLTFFVWTQRVGAVPREMDDLSEAAAQKYPMVMIDPAAPFTDVERRELQRYLQRGGKLLLINSADNIPEAANQLLMEYGVELIVHPVLSDFVSTLTLAGRQFPLVIDGEYSSIRGGTPFLKSDQGDVIGVTLPVGKGKIWVFSCGHLFRNEFMGHTTVTPDEGLKALYRIEFDLIRDLIFQTEAESLGEIQKTKNDNLSDEADGGQTTDPVMPFGGMN</sequence>
<protein>
    <recommendedName>
        <fullName evidence="3">ABC-type uncharacterized transport system domain-containing protein</fullName>
    </recommendedName>
</protein>
<name>A0A532UVS4_UNCL8</name>
<evidence type="ECO:0000313" key="4">
    <source>
        <dbReference type="EMBL" id="TKJ39021.1"/>
    </source>
</evidence>
<organism evidence="4 5">
    <name type="scientific">candidate division LCP-89 bacterium B3_LCP</name>
    <dbReference type="NCBI Taxonomy" id="2012998"/>
    <lineage>
        <taxon>Bacteria</taxon>
        <taxon>Pseudomonadati</taxon>
        <taxon>Bacteria division LCP-89</taxon>
    </lineage>
</organism>
<keyword evidence="2" id="KW-0812">Transmembrane</keyword>
<dbReference type="AlphaFoldDB" id="A0A532UVS4"/>
<feature type="transmembrane region" description="Helical" evidence="2">
    <location>
        <begin position="145"/>
        <end position="166"/>
    </location>
</feature>
<dbReference type="InterPro" id="IPR019196">
    <property type="entry name" value="ABC_transp_unknown"/>
</dbReference>
<evidence type="ECO:0000259" key="3">
    <source>
        <dbReference type="Pfam" id="PF09822"/>
    </source>
</evidence>
<dbReference type="Pfam" id="PF09822">
    <property type="entry name" value="ABC_transp_aux"/>
    <property type="match status" value="1"/>
</dbReference>
<feature type="transmembrane region" description="Helical" evidence="2">
    <location>
        <begin position="115"/>
        <end position="133"/>
    </location>
</feature>
<evidence type="ECO:0000256" key="2">
    <source>
        <dbReference type="SAM" id="Phobius"/>
    </source>
</evidence>
<feature type="domain" description="ABC-type uncharacterised transport system" evidence="3">
    <location>
        <begin position="272"/>
        <end position="377"/>
    </location>
</feature>
<dbReference type="SUPFAM" id="SSF52317">
    <property type="entry name" value="Class I glutamine amidotransferase-like"/>
    <property type="match status" value="2"/>
</dbReference>
<keyword evidence="2" id="KW-0472">Membrane</keyword>
<feature type="region of interest" description="Disordered" evidence="1">
    <location>
        <begin position="769"/>
        <end position="796"/>
    </location>
</feature>
<feature type="transmembrane region" description="Helical" evidence="2">
    <location>
        <begin position="40"/>
        <end position="62"/>
    </location>
</feature>
<feature type="transmembrane region" description="Helical" evidence="2">
    <location>
        <begin position="216"/>
        <end position="234"/>
    </location>
</feature>
<dbReference type="EMBL" id="NJBN01000008">
    <property type="protein sequence ID" value="TKJ39021.1"/>
    <property type="molecule type" value="Genomic_DNA"/>
</dbReference>
<dbReference type="Proteomes" id="UP000319619">
    <property type="component" value="Unassembled WGS sequence"/>
</dbReference>
<comment type="caution">
    <text evidence="4">The sequence shown here is derived from an EMBL/GenBank/DDBJ whole genome shotgun (WGS) entry which is preliminary data.</text>
</comment>
<feature type="transmembrane region" description="Helical" evidence="2">
    <location>
        <begin position="491"/>
        <end position="512"/>
    </location>
</feature>
<proteinExistence type="predicted"/>
<evidence type="ECO:0000313" key="5">
    <source>
        <dbReference type="Proteomes" id="UP000319619"/>
    </source>
</evidence>
<dbReference type="Gene3D" id="3.40.50.880">
    <property type="match status" value="1"/>
</dbReference>
<feature type="transmembrane region" description="Helical" evidence="2">
    <location>
        <begin position="74"/>
        <end position="94"/>
    </location>
</feature>
<gene>
    <name evidence="4" type="ORF">CEE37_11390</name>
</gene>